<organism evidence="2 3">
    <name type="scientific">Succiniclasticum ruminis DSM 9236</name>
    <dbReference type="NCBI Taxonomy" id="1123323"/>
    <lineage>
        <taxon>Bacteria</taxon>
        <taxon>Bacillati</taxon>
        <taxon>Bacillota</taxon>
        <taxon>Negativicutes</taxon>
        <taxon>Acidaminococcales</taxon>
        <taxon>Acidaminococcaceae</taxon>
        <taxon>Succiniclasticum</taxon>
    </lineage>
</organism>
<dbReference type="InterPro" id="IPR002514">
    <property type="entry name" value="Transposase_8"/>
</dbReference>
<dbReference type="Proteomes" id="UP000198896">
    <property type="component" value="Unassembled WGS sequence"/>
</dbReference>
<dbReference type="GO" id="GO:0006313">
    <property type="term" value="P:DNA transposition"/>
    <property type="evidence" value="ECO:0007669"/>
    <property type="project" value="InterPro"/>
</dbReference>
<evidence type="ECO:0000256" key="1">
    <source>
        <dbReference type="SAM" id="Coils"/>
    </source>
</evidence>
<dbReference type="PANTHER" id="PTHR33609">
    <property type="entry name" value="LOW CALCIUM RESPONSE LOCUS PROTEIN S"/>
    <property type="match status" value="1"/>
</dbReference>
<dbReference type="GO" id="GO:0003677">
    <property type="term" value="F:DNA binding"/>
    <property type="evidence" value="ECO:0007669"/>
    <property type="project" value="InterPro"/>
</dbReference>
<feature type="coiled-coil region" evidence="1">
    <location>
        <begin position="48"/>
        <end position="75"/>
    </location>
</feature>
<dbReference type="AlphaFoldDB" id="A0A1I2CLZ8"/>
<gene>
    <name evidence="2" type="ORF">SAMN05216245_11353</name>
</gene>
<dbReference type="Gene3D" id="1.10.10.60">
    <property type="entry name" value="Homeodomain-like"/>
    <property type="match status" value="1"/>
</dbReference>
<dbReference type="Pfam" id="PF01527">
    <property type="entry name" value="HTH_Tnp_1"/>
    <property type="match status" value="1"/>
</dbReference>
<dbReference type="SUPFAM" id="SSF46689">
    <property type="entry name" value="Homeodomain-like"/>
    <property type="match status" value="1"/>
</dbReference>
<dbReference type="RefSeq" id="WP_093913922.1">
    <property type="nucleotide sequence ID" value="NZ_FONL01000013.1"/>
</dbReference>
<dbReference type="InterPro" id="IPR052546">
    <property type="entry name" value="Transposase_8_domain"/>
</dbReference>
<evidence type="ECO:0000313" key="2">
    <source>
        <dbReference type="EMBL" id="SFE69346.1"/>
    </source>
</evidence>
<keyword evidence="3" id="KW-1185">Reference proteome</keyword>
<dbReference type="EMBL" id="FONL01000013">
    <property type="protein sequence ID" value="SFE69346.1"/>
    <property type="molecule type" value="Genomic_DNA"/>
</dbReference>
<reference evidence="2 3" key="1">
    <citation type="submission" date="2016-10" db="EMBL/GenBank/DDBJ databases">
        <authorList>
            <person name="de Groot N.N."/>
        </authorList>
    </citation>
    <scope>NUCLEOTIDE SEQUENCE [LARGE SCALE GENOMIC DNA]</scope>
    <source>
        <strain evidence="2 3">DSM 9236</strain>
    </source>
</reference>
<proteinExistence type="predicted"/>
<sequence length="87" mass="10090">MKNRFTEEQIIKALKEHEGGRPATDIVRELGIAEQTFYNWKRKYGDMNVSEIKRLKQLEAENAKLKELVADLSLDNKILKDVISKNS</sequence>
<evidence type="ECO:0000313" key="3">
    <source>
        <dbReference type="Proteomes" id="UP000198896"/>
    </source>
</evidence>
<dbReference type="GO" id="GO:0004803">
    <property type="term" value="F:transposase activity"/>
    <property type="evidence" value="ECO:0007669"/>
    <property type="project" value="InterPro"/>
</dbReference>
<name>A0A1I2CLZ8_9FIRM</name>
<dbReference type="InterPro" id="IPR009057">
    <property type="entry name" value="Homeodomain-like_sf"/>
</dbReference>
<dbReference type="PANTHER" id="PTHR33609:SF1">
    <property type="entry name" value="TRANSPOSASE"/>
    <property type="match status" value="1"/>
</dbReference>
<accession>A0A1I2CLZ8</accession>
<keyword evidence="1" id="KW-0175">Coiled coil</keyword>
<dbReference type="OrthoDB" id="2041363at2"/>
<protein>
    <submittedName>
        <fullName evidence="2">Putative transposase</fullName>
    </submittedName>
</protein>